<feature type="compositionally biased region" description="Basic and acidic residues" evidence="1">
    <location>
        <begin position="1"/>
        <end position="20"/>
    </location>
</feature>
<dbReference type="EMBL" id="JAZGQL010000037">
    <property type="protein sequence ID" value="MEE6311696.1"/>
    <property type="molecule type" value="Genomic_DNA"/>
</dbReference>
<organism evidence="2 3">
    <name type="scientific">Plantactinospora veratri</name>
    <dbReference type="NCBI Taxonomy" id="1436122"/>
    <lineage>
        <taxon>Bacteria</taxon>
        <taxon>Bacillati</taxon>
        <taxon>Actinomycetota</taxon>
        <taxon>Actinomycetes</taxon>
        <taxon>Micromonosporales</taxon>
        <taxon>Micromonosporaceae</taxon>
        <taxon>Plantactinospora</taxon>
    </lineage>
</organism>
<comment type="caution">
    <text evidence="2">The sequence shown here is derived from an EMBL/GenBank/DDBJ whole genome shotgun (WGS) entry which is preliminary data.</text>
</comment>
<reference evidence="2 3" key="1">
    <citation type="submission" date="2024-01" db="EMBL/GenBank/DDBJ databases">
        <title>Genome insights into Plantactinospora veratri sp. nov.</title>
        <authorList>
            <person name="Wang L."/>
        </authorList>
    </citation>
    <scope>NUCLEOTIDE SEQUENCE [LARGE SCALE GENOMIC DNA]</scope>
    <source>
        <strain evidence="2 3">NEAU-FHS4</strain>
    </source>
</reference>
<dbReference type="Proteomes" id="UP001339911">
    <property type="component" value="Unassembled WGS sequence"/>
</dbReference>
<gene>
    <name evidence="2" type="primary">gvpO</name>
    <name evidence="2" type="ORF">V1634_33210</name>
</gene>
<proteinExistence type="predicted"/>
<feature type="compositionally biased region" description="Acidic residues" evidence="1">
    <location>
        <begin position="21"/>
        <end position="75"/>
    </location>
</feature>
<dbReference type="InterPro" id="IPR008634">
    <property type="entry name" value="Gas-vesicle_GvpO"/>
</dbReference>
<name>A0ABU7SP17_9ACTN</name>
<evidence type="ECO:0000313" key="2">
    <source>
        <dbReference type="EMBL" id="MEE6311696.1"/>
    </source>
</evidence>
<protein>
    <submittedName>
        <fullName evidence="2">Gas vesicle protein GvpO</fullName>
    </submittedName>
</protein>
<keyword evidence="3" id="KW-1185">Reference proteome</keyword>
<dbReference type="Pfam" id="PF05800">
    <property type="entry name" value="GvpO"/>
    <property type="match status" value="1"/>
</dbReference>
<evidence type="ECO:0000313" key="3">
    <source>
        <dbReference type="Proteomes" id="UP001339911"/>
    </source>
</evidence>
<accession>A0ABU7SP17</accession>
<evidence type="ECO:0000256" key="1">
    <source>
        <dbReference type="SAM" id="MobiDB-lite"/>
    </source>
</evidence>
<dbReference type="RefSeq" id="WP_331211588.1">
    <property type="nucleotide sequence ID" value="NZ_JAZGQL010000037.1"/>
</dbReference>
<feature type="region of interest" description="Disordered" evidence="1">
    <location>
        <begin position="1"/>
        <end position="104"/>
    </location>
</feature>
<sequence>MAERTQRAGRYREHANHPVENDDYDEHEDYDEHDDYDQDEDYDEGDDHDDHDADDSDVVDSDDRDSDDRDSDDRADEYHDDGLAHRAGNRQRAARRRADPARPISARVAALNGARQIAGLTGKQVTGVTSLDRTERGWLVGVEVVEDARVPSSADILAVYRTELDASGELTGYRRTRRYPRGRGDSGTGTG</sequence>